<keyword evidence="5" id="KW-1185">Reference proteome</keyword>
<dbReference type="EMBL" id="PXYL01000026">
    <property type="protein sequence ID" value="PSJ54370.1"/>
    <property type="molecule type" value="Genomic_DNA"/>
</dbReference>
<keyword evidence="2" id="KW-0012">Acyltransferase</keyword>
<evidence type="ECO:0000256" key="1">
    <source>
        <dbReference type="ARBA" id="ARBA00022679"/>
    </source>
</evidence>
<dbReference type="SUPFAM" id="SSF55729">
    <property type="entry name" value="Acyl-CoA N-acyltransferases (Nat)"/>
    <property type="match status" value="1"/>
</dbReference>
<dbReference type="InterPro" id="IPR050832">
    <property type="entry name" value="Bact_Acetyltransf"/>
</dbReference>
<name>A0A2P7RVX2_9HYPH</name>
<dbReference type="Pfam" id="PF13508">
    <property type="entry name" value="Acetyltransf_7"/>
    <property type="match status" value="1"/>
</dbReference>
<gene>
    <name evidence="4" type="ORF">C7I85_27390</name>
</gene>
<dbReference type="PROSITE" id="PS51186">
    <property type="entry name" value="GNAT"/>
    <property type="match status" value="1"/>
</dbReference>
<dbReference type="InterPro" id="IPR000182">
    <property type="entry name" value="GNAT_dom"/>
</dbReference>
<comment type="caution">
    <text evidence="4">The sequence shown here is derived from an EMBL/GenBank/DDBJ whole genome shotgun (WGS) entry which is preliminary data.</text>
</comment>
<dbReference type="PANTHER" id="PTHR43877">
    <property type="entry name" value="AMINOALKYLPHOSPHONATE N-ACETYLTRANSFERASE-RELATED-RELATED"/>
    <property type="match status" value="1"/>
</dbReference>
<protein>
    <submittedName>
        <fullName evidence="4">GNAT family N-acetyltransferase</fullName>
    </submittedName>
</protein>
<dbReference type="Proteomes" id="UP000240653">
    <property type="component" value="Unassembled WGS sequence"/>
</dbReference>
<organism evidence="4 5">
    <name type="scientific">Pseudaminobacter soli</name>
    <name type="common">ex Li et al. 2025</name>
    <dbReference type="NCBI Taxonomy" id="1295366"/>
    <lineage>
        <taxon>Bacteria</taxon>
        <taxon>Pseudomonadati</taxon>
        <taxon>Pseudomonadota</taxon>
        <taxon>Alphaproteobacteria</taxon>
        <taxon>Hyphomicrobiales</taxon>
        <taxon>Phyllobacteriaceae</taxon>
        <taxon>Pseudaminobacter</taxon>
    </lineage>
</organism>
<dbReference type="RefSeq" id="WP_106727170.1">
    <property type="nucleotide sequence ID" value="NZ_PXYL01000026.1"/>
</dbReference>
<evidence type="ECO:0000313" key="5">
    <source>
        <dbReference type="Proteomes" id="UP000240653"/>
    </source>
</evidence>
<feature type="domain" description="N-acetyltransferase" evidence="3">
    <location>
        <begin position="8"/>
        <end position="168"/>
    </location>
</feature>
<keyword evidence="1 4" id="KW-0808">Transferase</keyword>
<evidence type="ECO:0000259" key="3">
    <source>
        <dbReference type="PROSITE" id="PS51186"/>
    </source>
</evidence>
<dbReference type="GO" id="GO:0016747">
    <property type="term" value="F:acyltransferase activity, transferring groups other than amino-acyl groups"/>
    <property type="evidence" value="ECO:0007669"/>
    <property type="project" value="InterPro"/>
</dbReference>
<evidence type="ECO:0000313" key="4">
    <source>
        <dbReference type="EMBL" id="PSJ54370.1"/>
    </source>
</evidence>
<reference evidence="4 5" key="1">
    <citation type="submission" date="2018-03" db="EMBL/GenBank/DDBJ databases">
        <title>The draft genome of Mesorhizobium soli JCM 19897.</title>
        <authorList>
            <person name="Li L."/>
            <person name="Liu L."/>
            <person name="Liang L."/>
            <person name="Wang T."/>
            <person name="Zhang X."/>
        </authorList>
    </citation>
    <scope>NUCLEOTIDE SEQUENCE [LARGE SCALE GENOMIC DNA]</scope>
    <source>
        <strain evidence="4 5">JCM 19897</strain>
    </source>
</reference>
<evidence type="ECO:0000256" key="2">
    <source>
        <dbReference type="ARBA" id="ARBA00023315"/>
    </source>
</evidence>
<dbReference type="AlphaFoldDB" id="A0A2P7RVX2"/>
<dbReference type="CDD" id="cd04301">
    <property type="entry name" value="NAT_SF"/>
    <property type="match status" value="1"/>
</dbReference>
<dbReference type="InterPro" id="IPR016181">
    <property type="entry name" value="Acyl_CoA_acyltransferase"/>
</dbReference>
<proteinExistence type="predicted"/>
<accession>A0A2P7RVX2</accession>
<dbReference type="OrthoDB" id="118465at2"/>
<dbReference type="Gene3D" id="3.40.630.30">
    <property type="match status" value="1"/>
</dbReference>
<sequence length="177" mass="18886">MAENVMRVRVRIADGDDIPGIEALLSRSYPILMAQAYTPQVLALALALVARENPALIGSGTLYVAEDAGTVVGCGGWTFDAPGSGMIVDGLAHNRRFAVDPERAGRGIGRAIFERSARDAVEAGAARIRALSSLNAEPFYERMGLRRLDLIRVPIEAGVEFPLVLMEGVLLPPPTCS</sequence>